<evidence type="ECO:0000313" key="2">
    <source>
        <dbReference type="EMBL" id="CAE0011382.1"/>
    </source>
</evidence>
<proteinExistence type="predicted"/>
<reference evidence="2" key="1">
    <citation type="submission" date="2021-01" db="EMBL/GenBank/DDBJ databases">
        <authorList>
            <person name="Corre E."/>
            <person name="Pelletier E."/>
            <person name="Niang G."/>
            <person name="Scheremetjew M."/>
            <person name="Finn R."/>
            <person name="Kale V."/>
            <person name="Holt S."/>
            <person name="Cochrane G."/>
            <person name="Meng A."/>
            <person name="Brown T."/>
            <person name="Cohen L."/>
        </authorList>
    </citation>
    <scope>NUCLEOTIDE SEQUENCE</scope>
    <source>
        <strain evidence="2">RCC856</strain>
    </source>
</reference>
<accession>A0A7S2YXN3</accession>
<dbReference type="InterPro" id="IPR039879">
    <property type="entry name" value="EFC10"/>
</dbReference>
<dbReference type="InterPro" id="IPR002048">
    <property type="entry name" value="EF_hand_dom"/>
</dbReference>
<dbReference type="PANTHER" id="PTHR21847">
    <property type="entry name" value="EF-HAND CALCIUM-BINDING DOMAIN-CONTAINING PROTEIN 10"/>
    <property type="match status" value="1"/>
</dbReference>
<feature type="domain" description="EF-hand" evidence="1">
    <location>
        <begin position="73"/>
        <end position="108"/>
    </location>
</feature>
<name>A0A7S2YXN3_9CHLO</name>
<dbReference type="SUPFAM" id="SSF47473">
    <property type="entry name" value="EF-hand"/>
    <property type="match status" value="1"/>
</dbReference>
<dbReference type="InterPro" id="IPR011992">
    <property type="entry name" value="EF-hand-dom_pair"/>
</dbReference>
<protein>
    <recommendedName>
        <fullName evidence="1">EF-hand domain-containing protein</fullName>
    </recommendedName>
</protein>
<evidence type="ECO:0000259" key="1">
    <source>
        <dbReference type="PROSITE" id="PS50222"/>
    </source>
</evidence>
<dbReference type="EMBL" id="HBHU01002153">
    <property type="protein sequence ID" value="CAE0011382.1"/>
    <property type="molecule type" value="Transcribed_RNA"/>
</dbReference>
<dbReference type="AlphaFoldDB" id="A0A7S2YXN3"/>
<sequence>MVTTDPIKAANDYMESNNITGLLQILTASLIYHKPSDVKSHLVDILRQMQSANVVEEDGDVSIASTNFVGCLFSDEDLSTMFNMYDMNNTGTMSRAQALNAVENLVGPTALASLDLSGDLGSAEGPVTQLQFTRACKFALYKVLTKKAK</sequence>
<dbReference type="PROSITE" id="PS50222">
    <property type="entry name" value="EF_HAND_2"/>
    <property type="match status" value="1"/>
</dbReference>
<gene>
    <name evidence="2" type="ORF">CLAU1311_LOCUS1406</name>
</gene>
<dbReference type="PANTHER" id="PTHR21847:SF1">
    <property type="entry name" value="EF-HAND CALCIUM-BINDING DOMAIN-CONTAINING PROTEIN 10"/>
    <property type="match status" value="1"/>
</dbReference>
<organism evidence="2">
    <name type="scientific">Chloropicon laureae</name>
    <dbReference type="NCBI Taxonomy" id="464258"/>
    <lineage>
        <taxon>Eukaryota</taxon>
        <taxon>Viridiplantae</taxon>
        <taxon>Chlorophyta</taxon>
        <taxon>Chloropicophyceae</taxon>
        <taxon>Chloropicales</taxon>
        <taxon>Chloropicaceae</taxon>
        <taxon>Chloropicon</taxon>
    </lineage>
</organism>
<dbReference type="CDD" id="cd22961">
    <property type="entry name" value="DD_TEX55-like"/>
    <property type="match status" value="1"/>
</dbReference>
<dbReference type="GO" id="GO:0005509">
    <property type="term" value="F:calcium ion binding"/>
    <property type="evidence" value="ECO:0007669"/>
    <property type="project" value="InterPro"/>
</dbReference>